<keyword evidence="2 3" id="KW-0732">Signal</keyword>
<organism evidence="5 6">
    <name type="scientific">Desulfotalea psychrophila</name>
    <dbReference type="NCBI Taxonomy" id="84980"/>
    <lineage>
        <taxon>Bacteria</taxon>
        <taxon>Pseudomonadati</taxon>
        <taxon>Thermodesulfobacteriota</taxon>
        <taxon>Desulfobulbia</taxon>
        <taxon>Desulfobulbales</taxon>
        <taxon>Desulfocapsaceae</taxon>
        <taxon>Desulfotalea</taxon>
    </lineage>
</organism>
<feature type="signal peptide" evidence="3">
    <location>
        <begin position="1"/>
        <end position="18"/>
    </location>
</feature>
<dbReference type="PANTHER" id="PTHR30483">
    <property type="entry name" value="LEUCINE-SPECIFIC-BINDING PROTEIN"/>
    <property type="match status" value="1"/>
</dbReference>
<comment type="similarity">
    <text evidence="1">Belongs to the leucine-binding protein family.</text>
</comment>
<dbReference type="CDD" id="cd06342">
    <property type="entry name" value="PBP1_ABC_LIVBP-like"/>
    <property type="match status" value="1"/>
</dbReference>
<dbReference type="EMBL" id="JAFITO010000069">
    <property type="protein sequence ID" value="MBN4068874.1"/>
    <property type="molecule type" value="Genomic_DNA"/>
</dbReference>
<feature type="domain" description="Leucine-binding protein" evidence="4">
    <location>
        <begin position="48"/>
        <end position="379"/>
    </location>
</feature>
<protein>
    <submittedName>
        <fullName evidence="5">Branched-chain amino acid ABC transporter substrate-binding protein</fullName>
    </submittedName>
</protein>
<feature type="non-terminal residue" evidence="5">
    <location>
        <position position="389"/>
    </location>
</feature>
<evidence type="ECO:0000313" key="6">
    <source>
        <dbReference type="Proteomes" id="UP000717534"/>
    </source>
</evidence>
<dbReference type="PROSITE" id="PS51257">
    <property type="entry name" value="PROKAR_LIPOPROTEIN"/>
    <property type="match status" value="1"/>
</dbReference>
<accession>A0ABS3AUV0</accession>
<dbReference type="PANTHER" id="PTHR30483:SF6">
    <property type="entry name" value="PERIPLASMIC BINDING PROTEIN OF ABC TRANSPORTER FOR NATURAL AMINO ACIDS"/>
    <property type="match status" value="1"/>
</dbReference>
<dbReference type="InterPro" id="IPR051010">
    <property type="entry name" value="BCAA_transport"/>
</dbReference>
<evidence type="ECO:0000313" key="5">
    <source>
        <dbReference type="EMBL" id="MBN4068874.1"/>
    </source>
</evidence>
<feature type="chain" id="PRO_5046309034" evidence="3">
    <location>
        <begin position="19"/>
        <end position="389"/>
    </location>
</feature>
<dbReference type="Proteomes" id="UP000717534">
    <property type="component" value="Unassembled WGS sequence"/>
</dbReference>
<evidence type="ECO:0000256" key="1">
    <source>
        <dbReference type="ARBA" id="ARBA00010062"/>
    </source>
</evidence>
<dbReference type="InterPro" id="IPR028081">
    <property type="entry name" value="Leu-bd"/>
</dbReference>
<dbReference type="Pfam" id="PF13458">
    <property type="entry name" value="Peripla_BP_6"/>
    <property type="match status" value="1"/>
</dbReference>
<keyword evidence="6" id="KW-1185">Reference proteome</keyword>
<name>A0ABS3AUV0_9BACT</name>
<evidence type="ECO:0000256" key="2">
    <source>
        <dbReference type="ARBA" id="ARBA00022729"/>
    </source>
</evidence>
<comment type="caution">
    <text evidence="5">The sequence shown here is derived from an EMBL/GenBank/DDBJ whole genome shotgun (WGS) entry which is preliminary data.</text>
</comment>
<proteinExistence type="inferred from homology"/>
<dbReference type="Gene3D" id="3.40.50.2300">
    <property type="match status" value="2"/>
</dbReference>
<reference evidence="5 6" key="1">
    <citation type="submission" date="2021-02" db="EMBL/GenBank/DDBJ databases">
        <title>Activity-based single-cell genomes from oceanic crustal fluid captures similar information to metagenomic and metatranscriptomic surveys with orders of magnitude less sampling.</title>
        <authorList>
            <person name="D'Angelo T.S."/>
            <person name="Orcutt B.N."/>
        </authorList>
    </citation>
    <scope>NUCLEOTIDE SEQUENCE [LARGE SCALE GENOMIC DNA]</scope>
    <source>
        <strain evidence="5">AH-315-G02</strain>
    </source>
</reference>
<gene>
    <name evidence="5" type="ORF">JYU06_05085</name>
</gene>
<evidence type="ECO:0000259" key="4">
    <source>
        <dbReference type="Pfam" id="PF13458"/>
    </source>
</evidence>
<dbReference type="SUPFAM" id="SSF53822">
    <property type="entry name" value="Periplasmic binding protein-like I"/>
    <property type="match status" value="1"/>
</dbReference>
<evidence type="ECO:0000256" key="3">
    <source>
        <dbReference type="SAM" id="SignalP"/>
    </source>
</evidence>
<sequence length="389" mass="40853">MKKNSPIFLSLFMCSCLAAALSSCNTSEPPFECTDPLGCLEVAPGDHIKIGVLQSLSGKTAPLGEAQIRGFTLALNKRKGEILGHPVALQIEDTGCSAVGGANAALKLIADPQTLAIFGSTCSGAAATASKAMSDAGLTMISGNNSAPFLTSIAGRAAANWQAGYFRTAGNEQYAGNTVAEYVFKQLGLRRAATINDSDIYTKGLTESFKKAFVELGGEIVLDTAVNKGETQMLPVLTAVVQSKADLLFFPLFQPEGNHLLVQARTVPELNDTFMIGSGALIEQNFLEAVGDAAQGMCFVGPTPPTGSAVDRLTASYISKYHEEPTVSYFLFAHDAAELLFVAIEQAAIPTPDGALSIGRQKIRDILYSTKAFKGVTGALSCDQFGDCA</sequence>
<dbReference type="InterPro" id="IPR028082">
    <property type="entry name" value="Peripla_BP_I"/>
</dbReference>